<dbReference type="AlphaFoldDB" id="A0A818NA27"/>
<evidence type="ECO:0000313" key="2">
    <source>
        <dbReference type="Proteomes" id="UP000663865"/>
    </source>
</evidence>
<evidence type="ECO:0008006" key="3">
    <source>
        <dbReference type="Google" id="ProtNLM"/>
    </source>
</evidence>
<organism evidence="1 2">
    <name type="scientific">Rotaria socialis</name>
    <dbReference type="NCBI Taxonomy" id="392032"/>
    <lineage>
        <taxon>Eukaryota</taxon>
        <taxon>Metazoa</taxon>
        <taxon>Spiralia</taxon>
        <taxon>Gnathifera</taxon>
        <taxon>Rotifera</taxon>
        <taxon>Eurotatoria</taxon>
        <taxon>Bdelloidea</taxon>
        <taxon>Philodinida</taxon>
        <taxon>Philodinidae</taxon>
        <taxon>Rotaria</taxon>
    </lineage>
</organism>
<accession>A0A818NA27</accession>
<dbReference type="EMBL" id="CAJNYV010003700">
    <property type="protein sequence ID" value="CAF3601542.1"/>
    <property type="molecule type" value="Genomic_DNA"/>
</dbReference>
<dbReference type="Gene3D" id="3.80.10.10">
    <property type="entry name" value="Ribonuclease Inhibitor"/>
    <property type="match status" value="1"/>
</dbReference>
<gene>
    <name evidence="1" type="ORF">KIK155_LOCUS20959</name>
</gene>
<comment type="caution">
    <text evidence="1">The sequence shown here is derived from an EMBL/GenBank/DDBJ whole genome shotgun (WGS) entry which is preliminary data.</text>
</comment>
<proteinExistence type="predicted"/>
<dbReference type="Proteomes" id="UP000663865">
    <property type="component" value="Unassembled WGS sequence"/>
</dbReference>
<sequence length="404" mass="47755">MSRIRPRQRATDCNYFHTNKNVPLNELTSKSAKILTFYFSKIPFNICRETHESVTVFEILPNEIICGICEYLYALDIYAAFYNLNSRFRQLITNSSVLLNVNIGSMSKSEFSRYVENIITPNQDRIRFIYLSNLYVVDLFFSPVKIASRFIRLEKLVFDNIKSKYLLNIIRRLTSLTQLSSLTIMPIDEYRNHDEIYRSILNLPALTYCKMNLKRRYDYSGNPTVRMLHVTSPLEEIVILQALDYDDIIGLLACAPHLKRLDFNFSKCRDNLPAIDSTIASLRLTHLTVDMGLTPFDHFERITTNLLSHLQVLHISVKQNKKYLDANRWEQLISSSMPHLRIFDLNYSYHIYGIYTEWNLADCNETLRKFSSLFWAQHKWYFEYQLAVKDYEGEMWFFSVNPYR</sequence>
<reference evidence="1" key="1">
    <citation type="submission" date="2021-02" db="EMBL/GenBank/DDBJ databases">
        <authorList>
            <person name="Nowell W R."/>
        </authorList>
    </citation>
    <scope>NUCLEOTIDE SEQUENCE</scope>
</reference>
<protein>
    <recommendedName>
        <fullName evidence="3">F-box domain-containing protein</fullName>
    </recommendedName>
</protein>
<evidence type="ECO:0000313" key="1">
    <source>
        <dbReference type="EMBL" id="CAF3601542.1"/>
    </source>
</evidence>
<dbReference type="InterPro" id="IPR032675">
    <property type="entry name" value="LRR_dom_sf"/>
</dbReference>
<name>A0A818NA27_9BILA</name>